<evidence type="ECO:0000256" key="6">
    <source>
        <dbReference type="RuleBase" id="RU364113"/>
    </source>
</evidence>
<dbReference type="PATRIC" id="fig|1618366.3.peg.933"/>
<dbReference type="CDD" id="cd03404">
    <property type="entry name" value="SPFH_HflK"/>
    <property type="match status" value="1"/>
</dbReference>
<evidence type="ECO:0000259" key="7">
    <source>
        <dbReference type="SMART" id="SM00244"/>
    </source>
</evidence>
<evidence type="ECO:0000256" key="1">
    <source>
        <dbReference type="ARBA" id="ARBA00004370"/>
    </source>
</evidence>
<gene>
    <name evidence="8" type="ORF">UX05_C0020G0004</name>
</gene>
<protein>
    <recommendedName>
        <fullName evidence="6">Protein HflK</fullName>
    </recommendedName>
</protein>
<keyword evidence="4 6" id="KW-1133">Transmembrane helix</keyword>
<dbReference type="PANTHER" id="PTHR43327:SF2">
    <property type="entry name" value="MODULATOR OF FTSH PROTEASE HFLK"/>
    <property type="match status" value="1"/>
</dbReference>
<dbReference type="Proteomes" id="UP000034264">
    <property type="component" value="Unassembled WGS sequence"/>
</dbReference>
<proteinExistence type="inferred from homology"/>
<dbReference type="InterPro" id="IPR001107">
    <property type="entry name" value="Band_7"/>
</dbReference>
<feature type="domain" description="Band 7" evidence="7">
    <location>
        <begin position="83"/>
        <end position="263"/>
    </location>
</feature>
<evidence type="ECO:0000256" key="4">
    <source>
        <dbReference type="ARBA" id="ARBA00022989"/>
    </source>
</evidence>
<feature type="transmembrane region" description="Helical" evidence="6">
    <location>
        <begin position="67"/>
        <end position="88"/>
    </location>
</feature>
<evidence type="ECO:0000313" key="9">
    <source>
        <dbReference type="Proteomes" id="UP000034264"/>
    </source>
</evidence>
<dbReference type="InterPro" id="IPR010201">
    <property type="entry name" value="HflK"/>
</dbReference>
<dbReference type="InterPro" id="IPR036013">
    <property type="entry name" value="Band_7/SPFH_dom_sf"/>
</dbReference>
<dbReference type="Gene3D" id="3.30.479.30">
    <property type="entry name" value="Band 7 domain"/>
    <property type="match status" value="1"/>
</dbReference>
<dbReference type="EMBL" id="LCKS01000020">
    <property type="protein sequence ID" value="KKU01563.1"/>
    <property type="molecule type" value="Genomic_DNA"/>
</dbReference>
<dbReference type="AlphaFoldDB" id="A0A0G1P8A7"/>
<evidence type="ECO:0000256" key="2">
    <source>
        <dbReference type="ARBA" id="ARBA00006971"/>
    </source>
</evidence>
<keyword evidence="3 6" id="KW-0812">Transmembrane</keyword>
<name>A0A0G1P8A7_9BACT</name>
<comment type="subcellular location">
    <subcellularLocation>
        <location evidence="1 6">Membrane</location>
    </subcellularLocation>
</comment>
<dbReference type="SMART" id="SM00244">
    <property type="entry name" value="PHB"/>
    <property type="match status" value="1"/>
</dbReference>
<evidence type="ECO:0000313" key="8">
    <source>
        <dbReference type="EMBL" id="KKU01563.1"/>
    </source>
</evidence>
<evidence type="ECO:0000256" key="3">
    <source>
        <dbReference type="ARBA" id="ARBA00022692"/>
    </source>
</evidence>
<dbReference type="Pfam" id="PF01145">
    <property type="entry name" value="Band_7"/>
    <property type="match status" value="1"/>
</dbReference>
<comment type="similarity">
    <text evidence="2 6">Belongs to the band 7/mec-2 family. HflK subfamily.</text>
</comment>
<accession>A0A0G1P8A7</accession>
<evidence type="ECO:0000256" key="5">
    <source>
        <dbReference type="ARBA" id="ARBA00023136"/>
    </source>
</evidence>
<comment type="subunit">
    <text evidence="6">HflC and HflK may interact to form a multimeric complex.</text>
</comment>
<dbReference type="SUPFAM" id="SSF117892">
    <property type="entry name" value="Band 7/SPFH domain"/>
    <property type="match status" value="1"/>
</dbReference>
<comment type="caution">
    <text evidence="8">The sequence shown here is derived from an EMBL/GenBank/DDBJ whole genome shotgun (WGS) entry which is preliminary data.</text>
</comment>
<dbReference type="PANTHER" id="PTHR43327">
    <property type="entry name" value="STOMATIN-LIKE PROTEIN 2, MITOCHONDRIAL"/>
    <property type="match status" value="1"/>
</dbReference>
<dbReference type="NCBIfam" id="TIGR01933">
    <property type="entry name" value="hflK"/>
    <property type="match status" value="1"/>
</dbReference>
<sequence>MRIVWTMTMEQTKNIKHYIENLSKQALTAVAFLVRFAQRLLTTIRSADGSSAMIDIRQAFKHVDARFVSKNIVLIIIAIYFLSGVYIVKSGEAAVITRFGKVINPKVTEGLHYRLPWPIDKETVVNVSEVRRESVGLASSEPDHPKHVETPGKLQVLSGDTNIVDYEVIVQYQVREPADYLFNIDYAAYQTVRDAVRAAVTKVSAETAVDNILTSERQSVLNRLQKETQTLLDSYKSGLAVVSVNFQKAYPPDEVADAFRDVSSAREDKSKIMNEAEGYKNSVIPEARGQAQKLITEASSSAQAQINEASGSAVAFTGVLAEYRTNSSIYGEQVTRFRLYLERMEKIFPKIITYIVKPGERVNLKLLENNETKVSVFPPQTENGR</sequence>
<comment type="function">
    <text evidence="6">HflC and HflK could encode or regulate a protease.</text>
</comment>
<organism evidence="8 9">
    <name type="scientific">Candidatus Amesbacteria bacterium GW2011_GWC2_45_19</name>
    <dbReference type="NCBI Taxonomy" id="1618366"/>
    <lineage>
        <taxon>Bacteria</taxon>
        <taxon>Candidatus Amesiibacteriota</taxon>
    </lineage>
</organism>
<dbReference type="GO" id="GO:0016020">
    <property type="term" value="C:membrane"/>
    <property type="evidence" value="ECO:0007669"/>
    <property type="project" value="UniProtKB-SubCell"/>
</dbReference>
<keyword evidence="5 6" id="KW-0472">Membrane</keyword>
<reference evidence="8 9" key="1">
    <citation type="journal article" date="2015" name="Nature">
        <title>rRNA introns, odd ribosomes, and small enigmatic genomes across a large radiation of phyla.</title>
        <authorList>
            <person name="Brown C.T."/>
            <person name="Hug L.A."/>
            <person name="Thomas B.C."/>
            <person name="Sharon I."/>
            <person name="Castelle C.J."/>
            <person name="Singh A."/>
            <person name="Wilkins M.J."/>
            <person name="Williams K.H."/>
            <person name="Banfield J.F."/>
        </authorList>
    </citation>
    <scope>NUCLEOTIDE SEQUENCE [LARGE SCALE GENOMIC DNA]</scope>
</reference>
<dbReference type="InterPro" id="IPR050710">
    <property type="entry name" value="Band7/mec-2_domain"/>
</dbReference>